<dbReference type="RefSeq" id="WP_323355347.1">
    <property type="nucleotide sequence ID" value="NZ_JAYGHY010000002.1"/>
</dbReference>
<evidence type="ECO:0000313" key="1">
    <source>
        <dbReference type="EMBL" id="MEA5441165.1"/>
    </source>
</evidence>
<organism evidence="1 2">
    <name type="scientific">Cyanobium gracile UHCC 0281</name>
    <dbReference type="NCBI Taxonomy" id="3110309"/>
    <lineage>
        <taxon>Bacteria</taxon>
        <taxon>Bacillati</taxon>
        <taxon>Cyanobacteriota</taxon>
        <taxon>Cyanophyceae</taxon>
        <taxon>Synechococcales</taxon>
        <taxon>Prochlorococcaceae</taxon>
        <taxon>Cyanobium</taxon>
    </lineage>
</organism>
<dbReference type="Proteomes" id="UP001302329">
    <property type="component" value="Unassembled WGS sequence"/>
</dbReference>
<comment type="caution">
    <text evidence="1">The sequence shown here is derived from an EMBL/GenBank/DDBJ whole genome shotgun (WGS) entry which is preliminary data.</text>
</comment>
<dbReference type="EMBL" id="JAYGHY010000002">
    <property type="protein sequence ID" value="MEA5441165.1"/>
    <property type="molecule type" value="Genomic_DNA"/>
</dbReference>
<gene>
    <name evidence="1" type="ORF">VB739_01195</name>
</gene>
<sequence>MALASQPGAGIPAATPAPSGQKLIQLGVVAVIRTFLNQFSRAGDRSGATAGVPAWGWGRGATTPITTFFAMASSPRSLMPTLETTLAIVRQPH</sequence>
<reference evidence="1 2" key="1">
    <citation type="submission" date="2023-12" db="EMBL/GenBank/DDBJ databases">
        <title>Baltic Sea Cyanobacteria.</title>
        <authorList>
            <person name="Delbaje E."/>
            <person name="Fewer D.P."/>
            <person name="Shishido T.K."/>
        </authorList>
    </citation>
    <scope>NUCLEOTIDE SEQUENCE [LARGE SCALE GENOMIC DNA]</scope>
    <source>
        <strain evidence="1 2">UHCC 0281</strain>
    </source>
</reference>
<name>A0ABU5SRR0_9CYAN</name>
<keyword evidence="2" id="KW-1185">Reference proteome</keyword>
<accession>A0ABU5SRR0</accession>
<proteinExistence type="predicted"/>
<protein>
    <submittedName>
        <fullName evidence="1">Uncharacterized protein</fullName>
    </submittedName>
</protein>
<evidence type="ECO:0000313" key="2">
    <source>
        <dbReference type="Proteomes" id="UP001302329"/>
    </source>
</evidence>